<gene>
    <name evidence="2" type="ORF">C2G38_376390</name>
</gene>
<dbReference type="Proteomes" id="UP000266673">
    <property type="component" value="Unassembled WGS sequence"/>
</dbReference>
<organism evidence="2 3">
    <name type="scientific">Gigaspora rosea</name>
    <dbReference type="NCBI Taxonomy" id="44941"/>
    <lineage>
        <taxon>Eukaryota</taxon>
        <taxon>Fungi</taxon>
        <taxon>Fungi incertae sedis</taxon>
        <taxon>Mucoromycota</taxon>
        <taxon>Glomeromycotina</taxon>
        <taxon>Glomeromycetes</taxon>
        <taxon>Diversisporales</taxon>
        <taxon>Gigasporaceae</taxon>
        <taxon>Gigaspora</taxon>
    </lineage>
</organism>
<dbReference type="EMBL" id="QKWP01001557">
    <property type="protein sequence ID" value="RIB08071.1"/>
    <property type="molecule type" value="Genomic_DNA"/>
</dbReference>
<accession>A0A397UEK7</accession>
<comment type="caution">
    <text evidence="2">The sequence shown here is derived from an EMBL/GenBank/DDBJ whole genome shotgun (WGS) entry which is preliminary data.</text>
</comment>
<evidence type="ECO:0000313" key="2">
    <source>
        <dbReference type="EMBL" id="RIB08071.1"/>
    </source>
</evidence>
<proteinExistence type="predicted"/>
<keyword evidence="3" id="KW-1185">Reference proteome</keyword>
<dbReference type="AlphaFoldDB" id="A0A397UEK7"/>
<feature type="region of interest" description="Disordered" evidence="1">
    <location>
        <begin position="97"/>
        <end position="131"/>
    </location>
</feature>
<protein>
    <submittedName>
        <fullName evidence="2">Uncharacterized protein</fullName>
    </submittedName>
</protein>
<reference evidence="2 3" key="1">
    <citation type="submission" date="2018-06" db="EMBL/GenBank/DDBJ databases">
        <title>Comparative genomics reveals the genomic features of Rhizophagus irregularis, R. cerebriforme, R. diaphanum and Gigaspora rosea, and their symbiotic lifestyle signature.</title>
        <authorList>
            <person name="Morin E."/>
            <person name="San Clemente H."/>
            <person name="Chen E.C.H."/>
            <person name="De La Providencia I."/>
            <person name="Hainaut M."/>
            <person name="Kuo A."/>
            <person name="Kohler A."/>
            <person name="Murat C."/>
            <person name="Tang N."/>
            <person name="Roy S."/>
            <person name="Loubradou J."/>
            <person name="Henrissat B."/>
            <person name="Grigoriev I.V."/>
            <person name="Corradi N."/>
            <person name="Roux C."/>
            <person name="Martin F.M."/>
        </authorList>
    </citation>
    <scope>NUCLEOTIDE SEQUENCE [LARGE SCALE GENOMIC DNA]</scope>
    <source>
        <strain evidence="2 3">DAOM 194757</strain>
    </source>
</reference>
<name>A0A397UEK7_9GLOM</name>
<sequence>MSDEVSKGKEGISTTIGQPRPHTRPRRSTLSEEAKQTIVNATNYINHKILHRRTSVSSSQKPIETMIAQTETDASVNNLNSTSPIVINNIIPSQQQLLQSSRTNNIPRRKNNRSPNNNYSPSPPLQPSFPLTSTAEEHLTETLDNINSDLINNNSINNNNNSNNNNNNSNNNCLEQSEGRSIER</sequence>
<evidence type="ECO:0000313" key="3">
    <source>
        <dbReference type="Proteomes" id="UP000266673"/>
    </source>
</evidence>
<feature type="region of interest" description="Disordered" evidence="1">
    <location>
        <begin position="1"/>
        <end position="33"/>
    </location>
</feature>
<feature type="compositionally biased region" description="Low complexity" evidence="1">
    <location>
        <begin position="150"/>
        <end position="172"/>
    </location>
</feature>
<feature type="region of interest" description="Disordered" evidence="1">
    <location>
        <begin position="150"/>
        <end position="184"/>
    </location>
</feature>
<feature type="compositionally biased region" description="Low complexity" evidence="1">
    <location>
        <begin position="97"/>
        <end position="106"/>
    </location>
</feature>
<feature type="compositionally biased region" description="Basic and acidic residues" evidence="1">
    <location>
        <begin position="1"/>
        <end position="10"/>
    </location>
</feature>
<evidence type="ECO:0000256" key="1">
    <source>
        <dbReference type="SAM" id="MobiDB-lite"/>
    </source>
</evidence>